<dbReference type="AlphaFoldDB" id="A7TAD9"/>
<dbReference type="HOGENOM" id="CLU_1393340_0_0_1"/>
<dbReference type="PANTHER" id="PTHR19860:SF40">
    <property type="entry name" value="WD40 REPEAT-CONTAINING PROTEIN"/>
    <property type="match status" value="1"/>
</dbReference>
<dbReference type="Gene3D" id="1.25.40.10">
    <property type="entry name" value="Tetratricopeptide repeat domain"/>
    <property type="match status" value="1"/>
</dbReference>
<accession>A7TAD9</accession>
<dbReference type="Proteomes" id="UP000001593">
    <property type="component" value="Unassembled WGS sequence"/>
</dbReference>
<sequence length="196" mass="21982">CLAVHMSYATPQEGARLMFETIKKYFNEVLLAFPAESLKEQDLENVQHDVFLASRLGMGGAYVGGAKYISMIDRHLSTKGQSRPIVVLGNAGSGKSCLLSNWITAHQLRHPTDRALYGEDAIQTDAGAAERYVNIANTLACLYVDTEQFDKADTMHREVLHIKEKFAEKWERGAYYLAVGYNGLGVLNYRQNKFKE</sequence>
<dbReference type="SUPFAM" id="SSF48452">
    <property type="entry name" value="TPR-like"/>
    <property type="match status" value="1"/>
</dbReference>
<dbReference type="InParanoid" id="A7TAD9"/>
<evidence type="ECO:0000313" key="3">
    <source>
        <dbReference type="Proteomes" id="UP000001593"/>
    </source>
</evidence>
<dbReference type="PhylomeDB" id="A7TAD9"/>
<dbReference type="InterPro" id="IPR051191">
    <property type="entry name" value="DCAF12"/>
</dbReference>
<keyword evidence="1" id="KW-0677">Repeat</keyword>
<reference evidence="2 3" key="1">
    <citation type="journal article" date="2007" name="Science">
        <title>Sea anemone genome reveals ancestral eumetazoan gene repertoire and genomic organization.</title>
        <authorList>
            <person name="Putnam N.H."/>
            <person name="Srivastava M."/>
            <person name="Hellsten U."/>
            <person name="Dirks B."/>
            <person name="Chapman J."/>
            <person name="Salamov A."/>
            <person name="Terry A."/>
            <person name="Shapiro H."/>
            <person name="Lindquist E."/>
            <person name="Kapitonov V.V."/>
            <person name="Jurka J."/>
            <person name="Genikhovich G."/>
            <person name="Grigoriev I.V."/>
            <person name="Lucas S.M."/>
            <person name="Steele R.E."/>
            <person name="Finnerty J.R."/>
            <person name="Technau U."/>
            <person name="Martindale M.Q."/>
            <person name="Rokhsar D.S."/>
        </authorList>
    </citation>
    <scope>NUCLEOTIDE SEQUENCE [LARGE SCALE GENOMIC DNA]</scope>
    <source>
        <strain evidence="3">CH2 X CH6</strain>
    </source>
</reference>
<evidence type="ECO:0000256" key="1">
    <source>
        <dbReference type="ARBA" id="ARBA00022737"/>
    </source>
</evidence>
<gene>
    <name evidence="2" type="ORF">NEMVEDRAFT_v1g224466</name>
</gene>
<dbReference type="PANTHER" id="PTHR19860">
    <property type="entry name" value="DDB1- AND CUL4-ASSOCIATED FACTOR 12-RELATED"/>
    <property type="match status" value="1"/>
</dbReference>
<feature type="non-terminal residue" evidence="2">
    <location>
        <position position="1"/>
    </location>
</feature>
<feature type="non-terminal residue" evidence="2">
    <location>
        <position position="196"/>
    </location>
</feature>
<name>A7TAD9_NEMVE</name>
<dbReference type="InterPro" id="IPR011990">
    <property type="entry name" value="TPR-like_helical_dom_sf"/>
</dbReference>
<dbReference type="STRING" id="45351.A7TAD9"/>
<proteinExistence type="predicted"/>
<organism evidence="2 3">
    <name type="scientific">Nematostella vectensis</name>
    <name type="common">Starlet sea anemone</name>
    <dbReference type="NCBI Taxonomy" id="45351"/>
    <lineage>
        <taxon>Eukaryota</taxon>
        <taxon>Metazoa</taxon>
        <taxon>Cnidaria</taxon>
        <taxon>Anthozoa</taxon>
        <taxon>Hexacorallia</taxon>
        <taxon>Actiniaria</taxon>
        <taxon>Edwardsiidae</taxon>
        <taxon>Nematostella</taxon>
    </lineage>
</organism>
<keyword evidence="3" id="KW-1185">Reference proteome</keyword>
<evidence type="ECO:0000313" key="2">
    <source>
        <dbReference type="EMBL" id="EDO27032.1"/>
    </source>
</evidence>
<protein>
    <submittedName>
        <fullName evidence="2">Uncharacterized protein</fullName>
    </submittedName>
</protein>
<dbReference type="EMBL" id="DS474028">
    <property type="protein sequence ID" value="EDO27032.1"/>
    <property type="molecule type" value="Genomic_DNA"/>
</dbReference>